<dbReference type="Proteomes" id="UP000480266">
    <property type="component" value="Unassembled WGS sequence"/>
</dbReference>
<dbReference type="EMBL" id="JAAMRR010001598">
    <property type="protein sequence ID" value="NGX99501.1"/>
    <property type="molecule type" value="Genomic_DNA"/>
</dbReference>
<comment type="caution">
    <text evidence="1">The sequence shown here is derived from an EMBL/GenBank/DDBJ whole genome shotgun (WGS) entry which is preliminary data.</text>
</comment>
<evidence type="ECO:0000313" key="1">
    <source>
        <dbReference type="EMBL" id="NGX99501.1"/>
    </source>
</evidence>
<dbReference type="NCBIfam" id="TIGR01683">
    <property type="entry name" value="thiS"/>
    <property type="match status" value="1"/>
</dbReference>
<feature type="non-terminal residue" evidence="1">
    <location>
        <position position="1"/>
    </location>
</feature>
<proteinExistence type="predicted"/>
<dbReference type="CDD" id="cd00565">
    <property type="entry name" value="Ubl_ThiS"/>
    <property type="match status" value="1"/>
</dbReference>
<dbReference type="PANTHER" id="PTHR34472">
    <property type="entry name" value="SULFUR CARRIER PROTEIN THIS"/>
    <property type="match status" value="1"/>
</dbReference>
<sequence length="36" mass="3948">HLAVAVNYDVVPRARWAETALNDNDSVEILTPRQGG</sequence>
<dbReference type="PANTHER" id="PTHR34472:SF1">
    <property type="entry name" value="SULFUR CARRIER PROTEIN THIS"/>
    <property type="match status" value="1"/>
</dbReference>
<name>A0A7C9RKZ6_9BRAD</name>
<organism evidence="1 2">
    <name type="scientific">Candidatus Afipia apatlaquensis</name>
    <dbReference type="NCBI Taxonomy" id="2712852"/>
    <lineage>
        <taxon>Bacteria</taxon>
        <taxon>Pseudomonadati</taxon>
        <taxon>Pseudomonadota</taxon>
        <taxon>Alphaproteobacteria</taxon>
        <taxon>Hyphomicrobiales</taxon>
        <taxon>Nitrobacteraceae</taxon>
        <taxon>Afipia</taxon>
    </lineage>
</organism>
<dbReference type="AlphaFoldDB" id="A0A7C9RKZ6"/>
<keyword evidence="2" id="KW-1185">Reference proteome</keyword>
<dbReference type="InterPro" id="IPR012675">
    <property type="entry name" value="Beta-grasp_dom_sf"/>
</dbReference>
<dbReference type="Pfam" id="PF02597">
    <property type="entry name" value="ThiS"/>
    <property type="match status" value="1"/>
</dbReference>
<dbReference type="Gene3D" id="3.10.20.30">
    <property type="match status" value="1"/>
</dbReference>
<dbReference type="InterPro" id="IPR003749">
    <property type="entry name" value="ThiS/MoaD-like"/>
</dbReference>
<reference evidence="1" key="1">
    <citation type="submission" date="2020-02" db="EMBL/GenBank/DDBJ databases">
        <title>Draft genome sequence of Candidatus Afipia apatlaquensis IBT-C3, a potential strain for decolorization of textile dyes.</title>
        <authorList>
            <person name="Sanchez-Reyes A."/>
            <person name="Breton-Deval L."/>
            <person name="Mangelson H."/>
            <person name="Sanchez-Flores A."/>
        </authorList>
    </citation>
    <scope>NUCLEOTIDE SEQUENCE [LARGE SCALE GENOMIC DNA]</scope>
    <source>
        <strain evidence="1">IBT-C3</strain>
    </source>
</reference>
<dbReference type="InterPro" id="IPR016155">
    <property type="entry name" value="Mopterin_synth/thiamin_S_b"/>
</dbReference>
<protein>
    <submittedName>
        <fullName evidence="1">Sulfur carrier protein ThiS</fullName>
    </submittedName>
</protein>
<accession>A0A7C9RKZ6</accession>
<evidence type="ECO:0000313" key="2">
    <source>
        <dbReference type="Proteomes" id="UP000480266"/>
    </source>
</evidence>
<gene>
    <name evidence="1" type="primary">thiS</name>
    <name evidence="1" type="ORF">G4V63_31235</name>
</gene>
<dbReference type="SUPFAM" id="SSF54285">
    <property type="entry name" value="MoaD/ThiS"/>
    <property type="match status" value="1"/>
</dbReference>
<dbReference type="InterPro" id="IPR010035">
    <property type="entry name" value="Thi_S"/>
</dbReference>